<evidence type="ECO:0000313" key="5">
    <source>
        <dbReference type="EMBL" id="PWE29171.1"/>
    </source>
</evidence>
<dbReference type="GO" id="GO:0016787">
    <property type="term" value="F:hydrolase activity"/>
    <property type="evidence" value="ECO:0007669"/>
    <property type="project" value="UniProtKB-KW"/>
</dbReference>
<gene>
    <name evidence="5" type="ORF">C4N9_10195</name>
</gene>
<keyword evidence="1" id="KW-0547">Nucleotide-binding</keyword>
<organism evidence="5 6">
    <name type="scientific">Pararhodobacter marinus</name>
    <dbReference type="NCBI Taxonomy" id="2184063"/>
    <lineage>
        <taxon>Bacteria</taxon>
        <taxon>Pseudomonadati</taxon>
        <taxon>Pseudomonadota</taxon>
        <taxon>Alphaproteobacteria</taxon>
        <taxon>Rhodobacterales</taxon>
        <taxon>Paracoccaceae</taxon>
        <taxon>Pararhodobacter</taxon>
    </lineage>
</organism>
<dbReference type="EMBL" id="QEYD01000005">
    <property type="protein sequence ID" value="PWE29171.1"/>
    <property type="molecule type" value="Genomic_DNA"/>
</dbReference>
<dbReference type="AlphaFoldDB" id="A0A2U2CBF6"/>
<feature type="domain" description="Carboxyltransferase" evidence="4">
    <location>
        <begin position="6"/>
        <end position="206"/>
    </location>
</feature>
<keyword evidence="5" id="KW-0808">Transferase</keyword>
<dbReference type="OrthoDB" id="9778567at2"/>
<evidence type="ECO:0000313" key="6">
    <source>
        <dbReference type="Proteomes" id="UP000244940"/>
    </source>
</evidence>
<keyword evidence="2" id="KW-0378">Hydrolase</keyword>
<dbReference type="GO" id="GO:0005524">
    <property type="term" value="F:ATP binding"/>
    <property type="evidence" value="ECO:0007669"/>
    <property type="project" value="UniProtKB-KW"/>
</dbReference>
<dbReference type="Gene3D" id="2.40.100.10">
    <property type="entry name" value="Cyclophilin-like"/>
    <property type="match status" value="1"/>
</dbReference>
<accession>A0A2U2CBF6</accession>
<comment type="caution">
    <text evidence="5">The sequence shown here is derived from an EMBL/GenBank/DDBJ whole genome shotgun (WGS) entry which is preliminary data.</text>
</comment>
<dbReference type="Proteomes" id="UP000244940">
    <property type="component" value="Unassembled WGS sequence"/>
</dbReference>
<dbReference type="PANTHER" id="PTHR34698">
    <property type="entry name" value="5-OXOPROLINASE SUBUNIT B"/>
    <property type="match status" value="1"/>
</dbReference>
<keyword evidence="3" id="KW-0067">ATP-binding</keyword>
<evidence type="ECO:0000259" key="4">
    <source>
        <dbReference type="SMART" id="SM00796"/>
    </source>
</evidence>
<dbReference type="SUPFAM" id="SSF160467">
    <property type="entry name" value="PH0987 N-terminal domain-like"/>
    <property type="match status" value="1"/>
</dbReference>
<keyword evidence="6" id="KW-1185">Reference proteome</keyword>
<dbReference type="PANTHER" id="PTHR34698:SF2">
    <property type="entry name" value="5-OXOPROLINASE SUBUNIT B"/>
    <property type="match status" value="1"/>
</dbReference>
<evidence type="ECO:0000256" key="2">
    <source>
        <dbReference type="ARBA" id="ARBA00022801"/>
    </source>
</evidence>
<sequence length="231" mass="25100">MSADFPRFTPVADHALLVEFAETQDEAAHEAVLALDAALSQAPCPGLREWVPAIVNLLVVFDPRASDHAAIRAHVEGLLGRPRPETAAPRRHEVGVCYDESLAPDLDEVADRAGMSPEAVIAAHLGAEYRVTMYGFAPGYAYLAGIPEALRLDRKTAPVRGVPDGSVIIAGAQCLVTTLTMPTGWWRLGRSPAKILTGDEAAPFLFDVGDRVRFTRLTLDEYHRQTERNHG</sequence>
<evidence type="ECO:0000256" key="3">
    <source>
        <dbReference type="ARBA" id="ARBA00022840"/>
    </source>
</evidence>
<dbReference type="GeneID" id="94365261"/>
<evidence type="ECO:0000256" key="1">
    <source>
        <dbReference type="ARBA" id="ARBA00022741"/>
    </source>
</evidence>
<dbReference type="SMART" id="SM00796">
    <property type="entry name" value="AHS1"/>
    <property type="match status" value="1"/>
</dbReference>
<dbReference type="InterPro" id="IPR003833">
    <property type="entry name" value="CT_C_D"/>
</dbReference>
<dbReference type="SUPFAM" id="SSF50891">
    <property type="entry name" value="Cyclophilin-like"/>
    <property type="match status" value="1"/>
</dbReference>
<dbReference type="GO" id="GO:0016301">
    <property type="term" value="F:kinase activity"/>
    <property type="evidence" value="ECO:0007669"/>
    <property type="project" value="UniProtKB-KW"/>
</dbReference>
<dbReference type="InterPro" id="IPR010016">
    <property type="entry name" value="PxpB"/>
</dbReference>
<dbReference type="InterPro" id="IPR029000">
    <property type="entry name" value="Cyclophilin-like_dom_sf"/>
</dbReference>
<protein>
    <submittedName>
        <fullName evidence="5">Kinase</fullName>
    </submittedName>
</protein>
<reference evidence="5 6" key="1">
    <citation type="submission" date="2018-05" db="EMBL/GenBank/DDBJ databases">
        <title>Pararhodobacter marina sp. nov., isolated from deep-sea water of the Indian Ocean.</title>
        <authorList>
            <person name="Lai Q.Sr."/>
            <person name="Liu X."/>
            <person name="Shao Z."/>
        </authorList>
    </citation>
    <scope>NUCLEOTIDE SEQUENCE [LARGE SCALE GENOMIC DNA]</scope>
    <source>
        <strain evidence="5 6">CIC4N-9</strain>
    </source>
</reference>
<keyword evidence="5" id="KW-0418">Kinase</keyword>
<proteinExistence type="predicted"/>
<dbReference type="RefSeq" id="WP_109533220.1">
    <property type="nucleotide sequence ID" value="NZ_QEYD01000005.1"/>
</dbReference>
<dbReference type="Pfam" id="PF02682">
    <property type="entry name" value="CT_C_D"/>
    <property type="match status" value="1"/>
</dbReference>
<name>A0A2U2CBF6_9RHOB</name>
<dbReference type="Gene3D" id="3.30.1360.40">
    <property type="match status" value="1"/>
</dbReference>